<dbReference type="Pfam" id="PF02597">
    <property type="entry name" value="ThiS"/>
    <property type="match status" value="1"/>
</dbReference>
<organism evidence="4 5">
    <name type="scientific">Exiguobacterium aurantiacum</name>
    <dbReference type="NCBI Taxonomy" id="33987"/>
    <lineage>
        <taxon>Bacteria</taxon>
        <taxon>Bacillati</taxon>
        <taxon>Bacillota</taxon>
        <taxon>Bacilli</taxon>
        <taxon>Bacillales</taxon>
        <taxon>Bacillales Family XII. Incertae Sedis</taxon>
        <taxon>Exiguobacterium</taxon>
    </lineage>
</organism>
<proteinExistence type="inferred from homology"/>
<name>A0ABY5FMI4_9BACL</name>
<sequence>MIEVLCFAHVAEELAVRSYTVSAPQTIAALRADLAERGVSGAERLMFAVNERYETDEYTVADGDTVAVIPMVSGG</sequence>
<dbReference type="RefSeq" id="WP_015880400.1">
    <property type="nucleotide sequence ID" value="NZ_CP101462.1"/>
</dbReference>
<dbReference type="PANTHER" id="PTHR33359">
    <property type="entry name" value="MOLYBDOPTERIN SYNTHASE SULFUR CARRIER SUBUNIT"/>
    <property type="match status" value="1"/>
</dbReference>
<evidence type="ECO:0000256" key="2">
    <source>
        <dbReference type="ARBA" id="ARBA00024200"/>
    </source>
</evidence>
<evidence type="ECO:0000313" key="5">
    <source>
        <dbReference type="Proteomes" id="UP001060325"/>
    </source>
</evidence>
<dbReference type="Gene3D" id="3.10.20.30">
    <property type="match status" value="1"/>
</dbReference>
<evidence type="ECO:0000256" key="1">
    <source>
        <dbReference type="ARBA" id="ARBA00022741"/>
    </source>
</evidence>
<dbReference type="InterPro" id="IPR003749">
    <property type="entry name" value="ThiS/MoaD-like"/>
</dbReference>
<dbReference type="EMBL" id="CP101462">
    <property type="protein sequence ID" value="UTT42771.1"/>
    <property type="molecule type" value="Genomic_DNA"/>
</dbReference>
<dbReference type="PANTHER" id="PTHR33359:SF1">
    <property type="entry name" value="MOLYBDOPTERIN SYNTHASE SULFUR CARRIER SUBUNIT"/>
    <property type="match status" value="1"/>
</dbReference>
<accession>A0ABY5FMI4</accession>
<dbReference type="CDD" id="cd00754">
    <property type="entry name" value="Ubl_MoaD"/>
    <property type="match status" value="1"/>
</dbReference>
<keyword evidence="5" id="KW-1185">Reference proteome</keyword>
<dbReference type="SUPFAM" id="SSF54285">
    <property type="entry name" value="MoaD/ThiS"/>
    <property type="match status" value="1"/>
</dbReference>
<gene>
    <name evidence="4" type="ORF">NMQ00_14830</name>
</gene>
<keyword evidence="1" id="KW-0547">Nucleotide-binding</keyword>
<comment type="similarity">
    <text evidence="2">Belongs to the MoaD family.</text>
</comment>
<dbReference type="Proteomes" id="UP001060325">
    <property type="component" value="Chromosome"/>
</dbReference>
<evidence type="ECO:0000313" key="4">
    <source>
        <dbReference type="EMBL" id="UTT42771.1"/>
    </source>
</evidence>
<dbReference type="InterPro" id="IPR012675">
    <property type="entry name" value="Beta-grasp_dom_sf"/>
</dbReference>
<protein>
    <recommendedName>
        <fullName evidence="3">Molybdopterin synthase sulfur carrier subunit</fullName>
    </recommendedName>
</protein>
<dbReference type="InterPro" id="IPR016155">
    <property type="entry name" value="Mopterin_synth/thiamin_S_b"/>
</dbReference>
<evidence type="ECO:0000256" key="3">
    <source>
        <dbReference type="ARBA" id="ARBA00024247"/>
    </source>
</evidence>
<reference evidence="4" key="1">
    <citation type="submission" date="2022-07" db="EMBL/GenBank/DDBJ databases">
        <title>Complete genome of CX2.</title>
        <authorList>
            <person name="Cao G."/>
        </authorList>
    </citation>
    <scope>NUCLEOTIDE SEQUENCE</scope>
    <source>
        <strain evidence="4">CX2</strain>
    </source>
</reference>
<dbReference type="InterPro" id="IPR044672">
    <property type="entry name" value="MOCS2A"/>
</dbReference>